<dbReference type="STRING" id="553311.SAMN05216231_2477"/>
<feature type="transmembrane region" description="Helical" evidence="1">
    <location>
        <begin position="36"/>
        <end position="63"/>
    </location>
</feature>
<evidence type="ECO:0000313" key="2">
    <source>
        <dbReference type="EMBL" id="SDQ77424.1"/>
    </source>
</evidence>
<reference evidence="2 3" key="1">
    <citation type="submission" date="2016-10" db="EMBL/GenBank/DDBJ databases">
        <authorList>
            <person name="de Groot N.N."/>
        </authorList>
    </citation>
    <scope>NUCLEOTIDE SEQUENCE [LARGE SCALE GENOMIC DNA]</scope>
    <source>
        <strain evidence="2 3">CGMCC 1.10449</strain>
    </source>
</reference>
<evidence type="ECO:0000256" key="1">
    <source>
        <dbReference type="SAM" id="Phobius"/>
    </source>
</evidence>
<name>A0A1H1DLK5_9BACI</name>
<keyword evidence="1" id="KW-1133">Transmembrane helix</keyword>
<keyword evidence="1" id="KW-0812">Transmembrane</keyword>
<keyword evidence="1" id="KW-0472">Membrane</keyword>
<accession>A0A1H1DLK5</accession>
<proteinExistence type="predicted"/>
<sequence length="106" mass="11861">MFTLIFYGFVLITLISVVLAIKGEPKMYWVSALCTYIFSFLGGFSIGQLTVGLTFVFIVLALAYSFKWVESGLHYVAFLVLGFVIGGIMVVYVDDAWLFFPFSILS</sequence>
<evidence type="ECO:0000313" key="3">
    <source>
        <dbReference type="Proteomes" id="UP000199444"/>
    </source>
</evidence>
<organism evidence="2 3">
    <name type="scientific">Virgibacillus salinus</name>
    <dbReference type="NCBI Taxonomy" id="553311"/>
    <lineage>
        <taxon>Bacteria</taxon>
        <taxon>Bacillati</taxon>
        <taxon>Bacillota</taxon>
        <taxon>Bacilli</taxon>
        <taxon>Bacillales</taxon>
        <taxon>Bacillaceae</taxon>
        <taxon>Virgibacillus</taxon>
    </lineage>
</organism>
<feature type="transmembrane region" description="Helical" evidence="1">
    <location>
        <begin position="75"/>
        <end position="93"/>
    </location>
</feature>
<dbReference type="EMBL" id="FNKD01000003">
    <property type="protein sequence ID" value="SDQ77424.1"/>
    <property type="molecule type" value="Genomic_DNA"/>
</dbReference>
<dbReference type="Proteomes" id="UP000199444">
    <property type="component" value="Unassembled WGS sequence"/>
</dbReference>
<protein>
    <submittedName>
        <fullName evidence="2">Uncharacterized protein</fullName>
    </submittedName>
</protein>
<keyword evidence="3" id="KW-1185">Reference proteome</keyword>
<dbReference type="AlphaFoldDB" id="A0A1H1DLK5"/>
<dbReference type="RefSeq" id="WP_092493301.1">
    <property type="nucleotide sequence ID" value="NZ_FNKD01000003.1"/>
</dbReference>
<gene>
    <name evidence="2" type="ORF">SAMN05216231_2477</name>
</gene>